<keyword evidence="6" id="KW-0472">Membrane</keyword>
<keyword evidence="4" id="KW-0067">ATP-binding</keyword>
<evidence type="ECO:0000259" key="7">
    <source>
        <dbReference type="PROSITE" id="PS50011"/>
    </source>
</evidence>
<dbReference type="GO" id="GO:0016301">
    <property type="term" value="F:kinase activity"/>
    <property type="evidence" value="ECO:0007669"/>
    <property type="project" value="UniProtKB-KW"/>
</dbReference>
<keyword evidence="6" id="KW-0812">Transmembrane</keyword>
<accession>A0ABT6P311</accession>
<evidence type="ECO:0000256" key="1">
    <source>
        <dbReference type="ARBA" id="ARBA00022679"/>
    </source>
</evidence>
<evidence type="ECO:0000313" key="9">
    <source>
        <dbReference type="Proteomes" id="UP001160301"/>
    </source>
</evidence>
<dbReference type="Gene3D" id="3.30.200.20">
    <property type="entry name" value="Phosphorylase Kinase, domain 1"/>
    <property type="match status" value="1"/>
</dbReference>
<evidence type="ECO:0000256" key="5">
    <source>
        <dbReference type="SAM" id="MobiDB-lite"/>
    </source>
</evidence>
<feature type="transmembrane region" description="Helical" evidence="6">
    <location>
        <begin position="395"/>
        <end position="417"/>
    </location>
</feature>
<keyword evidence="1" id="KW-0808">Transferase</keyword>
<dbReference type="InterPro" id="IPR011009">
    <property type="entry name" value="Kinase-like_dom_sf"/>
</dbReference>
<protein>
    <submittedName>
        <fullName evidence="8">Protein kinase</fullName>
    </submittedName>
</protein>
<name>A0ABT6P311_9BACT</name>
<feature type="compositionally biased region" description="Low complexity" evidence="5">
    <location>
        <begin position="444"/>
        <end position="499"/>
    </location>
</feature>
<feature type="region of interest" description="Disordered" evidence="5">
    <location>
        <begin position="320"/>
        <end position="365"/>
    </location>
</feature>
<keyword evidence="9" id="KW-1185">Reference proteome</keyword>
<dbReference type="PROSITE" id="PS50011">
    <property type="entry name" value="PROTEIN_KINASE_DOM"/>
    <property type="match status" value="1"/>
</dbReference>
<dbReference type="Proteomes" id="UP001160301">
    <property type="component" value="Unassembled WGS sequence"/>
</dbReference>
<gene>
    <name evidence="8" type="ORF">QHF89_36115</name>
</gene>
<reference evidence="8 9" key="1">
    <citation type="submission" date="2023-04" db="EMBL/GenBank/DDBJ databases">
        <title>The genome sequence of Polyangium sorediatum DSM14670.</title>
        <authorList>
            <person name="Zhang X."/>
        </authorList>
    </citation>
    <scope>NUCLEOTIDE SEQUENCE [LARGE SCALE GENOMIC DNA]</scope>
    <source>
        <strain evidence="8 9">DSM 14670</strain>
    </source>
</reference>
<dbReference type="InterPro" id="IPR000719">
    <property type="entry name" value="Prot_kinase_dom"/>
</dbReference>
<feature type="region of interest" description="Disordered" evidence="5">
    <location>
        <begin position="429"/>
        <end position="499"/>
    </location>
</feature>
<organism evidence="8 9">
    <name type="scientific">Polyangium sorediatum</name>
    <dbReference type="NCBI Taxonomy" id="889274"/>
    <lineage>
        <taxon>Bacteria</taxon>
        <taxon>Pseudomonadati</taxon>
        <taxon>Myxococcota</taxon>
        <taxon>Polyangia</taxon>
        <taxon>Polyangiales</taxon>
        <taxon>Polyangiaceae</taxon>
        <taxon>Polyangium</taxon>
    </lineage>
</organism>
<proteinExistence type="predicted"/>
<dbReference type="RefSeq" id="WP_284721370.1">
    <property type="nucleotide sequence ID" value="NZ_JARZHI010000050.1"/>
</dbReference>
<comment type="caution">
    <text evidence="8">The sequence shown here is derived from an EMBL/GenBank/DDBJ whole genome shotgun (WGS) entry which is preliminary data.</text>
</comment>
<feature type="domain" description="Protein kinase" evidence="7">
    <location>
        <begin position="10"/>
        <end position="287"/>
    </location>
</feature>
<dbReference type="PANTHER" id="PTHR43289:SF6">
    <property type="entry name" value="SERINE_THREONINE-PROTEIN KINASE NEKL-3"/>
    <property type="match status" value="1"/>
</dbReference>
<evidence type="ECO:0000256" key="2">
    <source>
        <dbReference type="ARBA" id="ARBA00022741"/>
    </source>
</evidence>
<evidence type="ECO:0000313" key="8">
    <source>
        <dbReference type="EMBL" id="MDI1434985.1"/>
    </source>
</evidence>
<dbReference type="SUPFAM" id="SSF56112">
    <property type="entry name" value="Protein kinase-like (PK-like)"/>
    <property type="match status" value="1"/>
</dbReference>
<dbReference type="Pfam" id="PF00069">
    <property type="entry name" value="Pkinase"/>
    <property type="match status" value="1"/>
</dbReference>
<keyword evidence="3 8" id="KW-0418">Kinase</keyword>
<dbReference type="PANTHER" id="PTHR43289">
    <property type="entry name" value="MITOGEN-ACTIVATED PROTEIN KINASE KINASE KINASE 20-RELATED"/>
    <property type="match status" value="1"/>
</dbReference>
<dbReference type="CDD" id="cd14014">
    <property type="entry name" value="STKc_PknB_like"/>
    <property type="match status" value="1"/>
</dbReference>
<keyword evidence="6" id="KW-1133">Transmembrane helix</keyword>
<keyword evidence="2" id="KW-0547">Nucleotide-binding</keyword>
<evidence type="ECO:0000256" key="4">
    <source>
        <dbReference type="ARBA" id="ARBA00022840"/>
    </source>
</evidence>
<dbReference type="InterPro" id="IPR008266">
    <property type="entry name" value="Tyr_kinase_AS"/>
</dbReference>
<sequence>MQPRLIVGRYEIYEAIARGGMGAVHYGRLVGAEGFGRIVAVKRMHPHLLDDVALANAFLDEARLASRIQHPNVVPVIDVVRSEDELLIVMDYVRGESLAGPLRQHRIRGTLPPLRIVAGIVAQALHGLHAAHEARDASGKPLELVHRDISPQNVLVGVDGLARVVDFGIAKAAQRLQNTKEGELKGKPAYMAPEQFHGQASRATDVYAFGVVLWEALTGQRLYGGENDFQAIMQMLTTQASPPSSVRPEVPPALDALVMRAITKDAAARFPTAREMALDLERACPLASPAEIGEWVSSMAAEALAKRDVIVAYIESAQQSAPAEEPPSVRSPPLSARTPAPSQSDDVTTKKVGPPSGPTPLAAVVPRPPAAGESVYVEALPREVPPRVAPRDSRLAAIAGAVAFAVAATTGLVYVAFVRPAIMPEASPAASAPLVAPPPPSAAPPAVESAARPLTSASAVPATSAAAKRATAPSNTANPGRTPTTSKKSSSPSAAPDFL</sequence>
<dbReference type="EMBL" id="JARZHI010000050">
    <property type="protein sequence ID" value="MDI1434985.1"/>
    <property type="molecule type" value="Genomic_DNA"/>
</dbReference>
<dbReference type="PROSITE" id="PS00109">
    <property type="entry name" value="PROTEIN_KINASE_TYR"/>
    <property type="match status" value="1"/>
</dbReference>
<evidence type="ECO:0000256" key="3">
    <source>
        <dbReference type="ARBA" id="ARBA00022777"/>
    </source>
</evidence>
<evidence type="ECO:0000256" key="6">
    <source>
        <dbReference type="SAM" id="Phobius"/>
    </source>
</evidence>
<dbReference type="Gene3D" id="1.10.510.10">
    <property type="entry name" value="Transferase(Phosphotransferase) domain 1"/>
    <property type="match status" value="1"/>
</dbReference>